<name>A0A5C8K9N3_9BACT</name>
<gene>
    <name evidence="3" type="ORF">FVR03_04645</name>
</gene>
<proteinExistence type="predicted"/>
<comment type="caution">
    <text evidence="3">The sequence shown here is derived from an EMBL/GenBank/DDBJ whole genome shotgun (WGS) entry which is preliminary data.</text>
</comment>
<keyword evidence="2" id="KW-1133">Transmembrane helix</keyword>
<evidence type="ECO:0000256" key="2">
    <source>
        <dbReference type="SAM" id="Phobius"/>
    </source>
</evidence>
<reference evidence="3 4" key="1">
    <citation type="submission" date="2019-08" db="EMBL/GenBank/DDBJ databases">
        <authorList>
            <person name="Shi S."/>
        </authorList>
    </citation>
    <scope>NUCLEOTIDE SEQUENCE [LARGE SCALE GENOMIC DNA]</scope>
    <source>
        <strain evidence="3 4">GY10130</strain>
    </source>
</reference>
<evidence type="ECO:0000313" key="3">
    <source>
        <dbReference type="EMBL" id="TXK50778.1"/>
    </source>
</evidence>
<dbReference type="RefSeq" id="WP_147920595.1">
    <property type="nucleotide sequence ID" value="NZ_VRTY01000011.1"/>
</dbReference>
<feature type="transmembrane region" description="Helical" evidence="2">
    <location>
        <begin position="112"/>
        <end position="134"/>
    </location>
</feature>
<sequence>MTPQELEERVADAERVLALHGKRLEKLEQQKDPAPARPEQAEEIEQEKQAPPTPDISRQLEELKALIRRHDFSMPALQIYAQINSFRDTITRLPKVLPVRHHHHFEDRSRGFILGGVMLLLITALVAGGCLSLYRENSRLRESEVRFRLVRQTYPEAARWADSTYALNPEEAAAWVKELEAKQLTPESKEAGGTNQE</sequence>
<keyword evidence="4" id="KW-1185">Reference proteome</keyword>
<keyword evidence="2" id="KW-0472">Membrane</keyword>
<protein>
    <submittedName>
        <fullName evidence="3">Uncharacterized protein</fullName>
    </submittedName>
</protein>
<keyword evidence="2" id="KW-0812">Transmembrane</keyword>
<dbReference type="Proteomes" id="UP000321926">
    <property type="component" value="Unassembled WGS sequence"/>
</dbReference>
<evidence type="ECO:0000256" key="1">
    <source>
        <dbReference type="SAM" id="MobiDB-lite"/>
    </source>
</evidence>
<dbReference type="EMBL" id="VRTY01000011">
    <property type="protein sequence ID" value="TXK50778.1"/>
    <property type="molecule type" value="Genomic_DNA"/>
</dbReference>
<feature type="compositionally biased region" description="Basic and acidic residues" evidence="1">
    <location>
        <begin position="22"/>
        <end position="31"/>
    </location>
</feature>
<feature type="region of interest" description="Disordered" evidence="1">
    <location>
        <begin position="22"/>
        <end position="55"/>
    </location>
</feature>
<organism evidence="3 4">
    <name type="scientific">Pontibacter qinzhouensis</name>
    <dbReference type="NCBI Taxonomy" id="2603253"/>
    <lineage>
        <taxon>Bacteria</taxon>
        <taxon>Pseudomonadati</taxon>
        <taxon>Bacteroidota</taxon>
        <taxon>Cytophagia</taxon>
        <taxon>Cytophagales</taxon>
        <taxon>Hymenobacteraceae</taxon>
        <taxon>Pontibacter</taxon>
    </lineage>
</organism>
<dbReference type="OrthoDB" id="793768at2"/>
<evidence type="ECO:0000313" key="4">
    <source>
        <dbReference type="Proteomes" id="UP000321926"/>
    </source>
</evidence>
<dbReference type="AlphaFoldDB" id="A0A5C8K9N3"/>
<accession>A0A5C8K9N3</accession>